<name>A0A0H5QR11_9ZZZZ</name>
<dbReference type="EMBL" id="LN854336">
    <property type="protein sequence ID" value="CRY98097.1"/>
    <property type="molecule type" value="Genomic_DNA"/>
</dbReference>
<protein>
    <submittedName>
        <fullName evidence="1">Uncharacterized protein</fullName>
    </submittedName>
</protein>
<dbReference type="AlphaFoldDB" id="A0A0H5QR11"/>
<reference evidence="1" key="1">
    <citation type="submission" date="2015-06" db="EMBL/GenBank/DDBJ databases">
        <authorList>
            <person name="Joergensen T."/>
        </authorList>
    </citation>
    <scope>NUCLEOTIDE SEQUENCE</scope>
    <source>
        <strain evidence="1">RGRH1841</strain>
    </source>
</reference>
<sequence length="86" mass="9984">MKYYRRKSVKTQALATKNPLFDEKKCAEGAYLTITNKCTNFSTSTPVISETFYAEKIAYFDAFLAHFSKFLFSAKNWILEYRGVDD</sequence>
<proteinExistence type="predicted"/>
<organism evidence="1">
    <name type="scientific">uncultured prokaryote</name>
    <dbReference type="NCBI Taxonomy" id="198431"/>
    <lineage>
        <taxon>unclassified sequences</taxon>
        <taxon>environmental samples</taxon>
    </lineage>
</organism>
<reference evidence="1" key="2">
    <citation type="submission" date="2015-07" db="EMBL/GenBank/DDBJ databases">
        <title>Plasmids, circular viruses and viroids from rat gut.</title>
        <authorList>
            <person name="Jorgensen T.J."/>
            <person name="Hansen M.A."/>
            <person name="Xu Z."/>
            <person name="Tabak M.A."/>
            <person name="Sorensen S.J."/>
            <person name="Hansen L.H."/>
        </authorList>
    </citation>
    <scope>NUCLEOTIDE SEQUENCE</scope>
    <source>
        <strain evidence="1">RGRH1841</strain>
    </source>
</reference>
<accession>A0A0H5QR11</accession>
<evidence type="ECO:0000313" key="1">
    <source>
        <dbReference type="EMBL" id="CRY98097.1"/>
    </source>
</evidence>